<dbReference type="Proteomes" id="UP000643610">
    <property type="component" value="Unassembled WGS sequence"/>
</dbReference>
<name>A0ABR6XPQ4_9BURK</name>
<dbReference type="EMBL" id="JACOFU010000003">
    <property type="protein sequence ID" value="MBC3831478.1"/>
    <property type="molecule type" value="Genomic_DNA"/>
</dbReference>
<evidence type="ECO:0000313" key="1">
    <source>
        <dbReference type="EMBL" id="MBC3831478.1"/>
    </source>
</evidence>
<reference evidence="1 2" key="1">
    <citation type="submission" date="2020-08" db="EMBL/GenBank/DDBJ databases">
        <title>Novel species isolated from subtropical streams in China.</title>
        <authorList>
            <person name="Lu H."/>
        </authorList>
    </citation>
    <scope>NUCLEOTIDE SEQUENCE [LARGE SCALE GENOMIC DNA]</scope>
    <source>
        <strain evidence="1 2">KCTC 52442</strain>
    </source>
</reference>
<comment type="caution">
    <text evidence="1">The sequence shown here is derived from an EMBL/GenBank/DDBJ whole genome shotgun (WGS) entry which is preliminary data.</text>
</comment>
<protein>
    <submittedName>
        <fullName evidence="1">Uncharacterized protein</fullName>
    </submittedName>
</protein>
<dbReference type="RefSeq" id="WP_186890535.1">
    <property type="nucleotide sequence ID" value="NZ_JACOFU010000003.1"/>
</dbReference>
<evidence type="ECO:0000313" key="2">
    <source>
        <dbReference type="Proteomes" id="UP000643610"/>
    </source>
</evidence>
<keyword evidence="2" id="KW-1185">Reference proteome</keyword>
<gene>
    <name evidence="1" type="ORF">H8K33_08150</name>
</gene>
<accession>A0ABR6XPQ4</accession>
<sequence>MPKNFYTFPEAIRLISSKTNIEFSRNDLLQLNEKGLAPIYFEYKGNIGIFHEYSNEVSPWLFPKAVFQIYINGIIKSKSNCQRNITSTTENFGKPQSKINLRQHKSKSDILIPHKIEIIPTEIIHSNPNLNEIPVAFNSREFFVGRVREGTKHELDTTTMIPDSEWLFKISDLLAIVNSEGENQSIESGSNQITEHPSKRLKKREQQILAIIYEAKKAGHDLLKIEDGGKQSLMASCKINYPKLFGAGNDPFLKAWSVAVNSNPPRLRMRNHSMYASGSR</sequence>
<organism evidence="1 2">
    <name type="scientific">Undibacterium amnicola</name>
    <dbReference type="NCBI Taxonomy" id="1834038"/>
    <lineage>
        <taxon>Bacteria</taxon>
        <taxon>Pseudomonadati</taxon>
        <taxon>Pseudomonadota</taxon>
        <taxon>Betaproteobacteria</taxon>
        <taxon>Burkholderiales</taxon>
        <taxon>Oxalobacteraceae</taxon>
        <taxon>Undibacterium</taxon>
    </lineage>
</organism>
<proteinExistence type="predicted"/>